<accession>A0ABQ8G2C8</accession>
<organism evidence="1 2">
    <name type="scientific">Macrophomina phaseolina</name>
    <dbReference type="NCBI Taxonomy" id="35725"/>
    <lineage>
        <taxon>Eukaryota</taxon>
        <taxon>Fungi</taxon>
        <taxon>Dikarya</taxon>
        <taxon>Ascomycota</taxon>
        <taxon>Pezizomycotina</taxon>
        <taxon>Dothideomycetes</taxon>
        <taxon>Dothideomycetes incertae sedis</taxon>
        <taxon>Botryosphaeriales</taxon>
        <taxon>Botryosphaeriaceae</taxon>
        <taxon>Macrophomina</taxon>
    </lineage>
</organism>
<protein>
    <submittedName>
        <fullName evidence="1">Uncharacterized protein</fullName>
    </submittedName>
</protein>
<evidence type="ECO:0000313" key="1">
    <source>
        <dbReference type="EMBL" id="KAH7038543.1"/>
    </source>
</evidence>
<sequence>MRRILPTLRAPAAAECRDKALPGCGNYGAKRQITAVTDACNTSCGNVRGSNSSTSSRLVTMRARASTYPLTTVRIRIGAWGRFGGGATLRALCLLGGDLGSFRKDCLAVFPLLLQTSMPADVTHPPRRLGHETNRRRARAGQLFCLQGYSFITLSYSVSVREFAINTDTWTHRPTKHSNTMISRSALSSPTRNGGCRAFLSVFETHITLQEPGTQYFYRRCVCPMTRIFHLHNTTHGREIGIDFLYKT</sequence>
<reference evidence="1 2" key="1">
    <citation type="journal article" date="2021" name="Nat. Commun.">
        <title>Genetic determinants of endophytism in the Arabidopsis root mycobiome.</title>
        <authorList>
            <person name="Mesny F."/>
            <person name="Miyauchi S."/>
            <person name="Thiergart T."/>
            <person name="Pickel B."/>
            <person name="Atanasova L."/>
            <person name="Karlsson M."/>
            <person name="Huettel B."/>
            <person name="Barry K.W."/>
            <person name="Haridas S."/>
            <person name="Chen C."/>
            <person name="Bauer D."/>
            <person name="Andreopoulos W."/>
            <person name="Pangilinan J."/>
            <person name="LaButti K."/>
            <person name="Riley R."/>
            <person name="Lipzen A."/>
            <person name="Clum A."/>
            <person name="Drula E."/>
            <person name="Henrissat B."/>
            <person name="Kohler A."/>
            <person name="Grigoriev I.V."/>
            <person name="Martin F.M."/>
            <person name="Hacquard S."/>
        </authorList>
    </citation>
    <scope>NUCLEOTIDE SEQUENCE [LARGE SCALE GENOMIC DNA]</scope>
    <source>
        <strain evidence="1 2">MPI-SDFR-AT-0080</strain>
    </source>
</reference>
<proteinExistence type="predicted"/>
<comment type="caution">
    <text evidence="1">The sequence shown here is derived from an EMBL/GenBank/DDBJ whole genome shotgun (WGS) entry which is preliminary data.</text>
</comment>
<name>A0ABQ8G2C8_9PEZI</name>
<dbReference type="EMBL" id="JAGTJR010000033">
    <property type="protein sequence ID" value="KAH7038543.1"/>
    <property type="molecule type" value="Genomic_DNA"/>
</dbReference>
<evidence type="ECO:0000313" key="2">
    <source>
        <dbReference type="Proteomes" id="UP000774617"/>
    </source>
</evidence>
<dbReference type="Proteomes" id="UP000774617">
    <property type="component" value="Unassembled WGS sequence"/>
</dbReference>
<gene>
    <name evidence="1" type="ORF">B0J12DRAFT_257177</name>
</gene>
<keyword evidence="2" id="KW-1185">Reference proteome</keyword>